<sequence>MVYKVLWTCVFWICLLTNYDAQSKSITSRYFEDDVDNFNTLDKLIGALEKAFQFFHRDAEHINLDGFFGFRIAQGQIETILNHVSSTNLDEASQIYLERVAQLATLAKTIAAKVEPAIAANNPDYYEQFRDTIHTPYIIEFKPRRVKPVKVSHTTYGERMNYNEQNGDLCYSHLFGTDKKSEKCTITDECWDMMTRDQGVGYVTTHQLLYFIAAEHVGCKSSVIAKVGQAEKFDKFEVKQCSKIYAEATSLVNNNHVEISDRDLFVEQGVLCGLIGFTDFLRQDWLDIILSWQDDSGCFKANHPSTGRRLLVERKLEDGCLSHESGLATGLLGVYARYFMENNGHF</sequence>
<dbReference type="EMBL" id="CAIIXF020000012">
    <property type="protein sequence ID" value="CAH1800444.1"/>
    <property type="molecule type" value="Genomic_DNA"/>
</dbReference>
<organism evidence="1 2">
    <name type="scientific">Owenia fusiformis</name>
    <name type="common">Polychaete worm</name>
    <dbReference type="NCBI Taxonomy" id="6347"/>
    <lineage>
        <taxon>Eukaryota</taxon>
        <taxon>Metazoa</taxon>
        <taxon>Spiralia</taxon>
        <taxon>Lophotrochozoa</taxon>
        <taxon>Annelida</taxon>
        <taxon>Polychaeta</taxon>
        <taxon>Sedentaria</taxon>
        <taxon>Canalipalpata</taxon>
        <taxon>Sabellida</taxon>
        <taxon>Oweniida</taxon>
        <taxon>Oweniidae</taxon>
        <taxon>Owenia</taxon>
    </lineage>
</organism>
<evidence type="ECO:0000313" key="2">
    <source>
        <dbReference type="Proteomes" id="UP000749559"/>
    </source>
</evidence>
<gene>
    <name evidence="1" type="ORF">OFUS_LOCUS24328</name>
</gene>
<dbReference type="AlphaFoldDB" id="A0A8J1UY32"/>
<dbReference type="OrthoDB" id="5949187at2759"/>
<dbReference type="Proteomes" id="UP000749559">
    <property type="component" value="Unassembled WGS sequence"/>
</dbReference>
<dbReference type="PANTHER" id="PTHR33539">
    <property type="entry name" value="UPF0764 PROTEIN C16ORF89"/>
    <property type="match status" value="1"/>
</dbReference>
<dbReference type="GO" id="GO:0005829">
    <property type="term" value="C:cytosol"/>
    <property type="evidence" value="ECO:0007669"/>
    <property type="project" value="TreeGrafter"/>
</dbReference>
<reference evidence="1" key="1">
    <citation type="submission" date="2022-03" db="EMBL/GenBank/DDBJ databases">
        <authorList>
            <person name="Martin C."/>
        </authorList>
    </citation>
    <scope>NUCLEOTIDE SEQUENCE</scope>
</reference>
<protein>
    <submittedName>
        <fullName evidence="1">Uncharacterized protein</fullName>
    </submittedName>
</protein>
<dbReference type="PANTHER" id="PTHR33539:SF1">
    <property type="entry name" value="UPF0764 PROTEIN C16ORF89"/>
    <property type="match status" value="1"/>
</dbReference>
<name>A0A8J1UY32_OWEFU</name>
<evidence type="ECO:0000313" key="1">
    <source>
        <dbReference type="EMBL" id="CAH1800444.1"/>
    </source>
</evidence>
<dbReference type="Pfam" id="PF15882">
    <property type="entry name" value="DUF4735"/>
    <property type="match status" value="1"/>
</dbReference>
<proteinExistence type="predicted"/>
<dbReference type="GO" id="GO:0016020">
    <property type="term" value="C:membrane"/>
    <property type="evidence" value="ECO:0007669"/>
    <property type="project" value="TreeGrafter"/>
</dbReference>
<dbReference type="InterPro" id="IPR031751">
    <property type="entry name" value="DUF4735"/>
</dbReference>
<comment type="caution">
    <text evidence="1">The sequence shown here is derived from an EMBL/GenBank/DDBJ whole genome shotgun (WGS) entry which is preliminary data.</text>
</comment>
<keyword evidence="2" id="KW-1185">Reference proteome</keyword>
<accession>A0A8J1UY32</accession>